<dbReference type="InterPro" id="IPR011701">
    <property type="entry name" value="MFS"/>
</dbReference>
<dbReference type="AlphaFoldDB" id="A0A0C3GDH9"/>
<dbReference type="InParanoid" id="A0A0C3GDH9"/>
<feature type="transmembrane region" description="Helical" evidence="7">
    <location>
        <begin position="277"/>
        <end position="299"/>
    </location>
</feature>
<feature type="transmembrane region" description="Helical" evidence="7">
    <location>
        <begin position="214"/>
        <end position="233"/>
    </location>
</feature>
<evidence type="ECO:0000256" key="3">
    <source>
        <dbReference type="ARBA" id="ARBA00022692"/>
    </source>
</evidence>
<keyword evidence="10" id="KW-1185">Reference proteome</keyword>
<dbReference type="SUPFAM" id="SSF103473">
    <property type="entry name" value="MFS general substrate transporter"/>
    <property type="match status" value="1"/>
</dbReference>
<evidence type="ECO:0000256" key="6">
    <source>
        <dbReference type="SAM" id="MobiDB-lite"/>
    </source>
</evidence>
<dbReference type="OrthoDB" id="1935484at2759"/>
<comment type="subcellular location">
    <subcellularLocation>
        <location evidence="1">Membrane</location>
        <topology evidence="1">Multi-pass membrane protein</topology>
    </subcellularLocation>
</comment>
<protein>
    <recommendedName>
        <fullName evidence="8">Major facilitator superfamily (MFS) profile domain-containing protein</fullName>
    </recommendedName>
</protein>
<feature type="transmembrane region" description="Helical" evidence="7">
    <location>
        <begin position="394"/>
        <end position="415"/>
    </location>
</feature>
<keyword evidence="2" id="KW-0813">Transport</keyword>
<feature type="transmembrane region" description="Helical" evidence="7">
    <location>
        <begin position="422"/>
        <end position="443"/>
    </location>
</feature>
<evidence type="ECO:0000259" key="8">
    <source>
        <dbReference type="PROSITE" id="PS50850"/>
    </source>
</evidence>
<feature type="transmembrane region" description="Helical" evidence="7">
    <location>
        <begin position="449"/>
        <end position="471"/>
    </location>
</feature>
<reference evidence="10" key="2">
    <citation type="submission" date="2015-01" db="EMBL/GenBank/DDBJ databases">
        <title>Evolutionary Origins and Diversification of the Mycorrhizal Mutualists.</title>
        <authorList>
            <consortium name="DOE Joint Genome Institute"/>
            <consortium name="Mycorrhizal Genomics Consortium"/>
            <person name="Kohler A."/>
            <person name="Kuo A."/>
            <person name="Nagy L.G."/>
            <person name="Floudas D."/>
            <person name="Copeland A."/>
            <person name="Barry K.W."/>
            <person name="Cichocki N."/>
            <person name="Veneault-Fourrey C."/>
            <person name="LaButti K."/>
            <person name="Lindquist E.A."/>
            <person name="Lipzen A."/>
            <person name="Lundell T."/>
            <person name="Morin E."/>
            <person name="Murat C."/>
            <person name="Riley R."/>
            <person name="Ohm R."/>
            <person name="Sun H."/>
            <person name="Tunlid A."/>
            <person name="Henrissat B."/>
            <person name="Grigoriev I.V."/>
            <person name="Hibbett D.S."/>
            <person name="Martin F."/>
        </authorList>
    </citation>
    <scope>NUCLEOTIDE SEQUENCE [LARGE SCALE GENOMIC DNA]</scope>
    <source>
        <strain evidence="10">F 1598</strain>
    </source>
</reference>
<dbReference type="STRING" id="765440.A0A0C3GDH9"/>
<dbReference type="PANTHER" id="PTHR43791:SF65">
    <property type="entry name" value="MAJOR FACILITATOR SUPERFAMILY (MFS) PROFILE DOMAIN-CONTAINING PROTEIN-RELATED"/>
    <property type="match status" value="1"/>
</dbReference>
<dbReference type="Proteomes" id="UP000054166">
    <property type="component" value="Unassembled WGS sequence"/>
</dbReference>
<feature type="transmembrane region" description="Helical" evidence="7">
    <location>
        <begin position="245"/>
        <end position="265"/>
    </location>
</feature>
<dbReference type="Gene3D" id="1.20.1250.20">
    <property type="entry name" value="MFS general substrate transporter like domains"/>
    <property type="match status" value="2"/>
</dbReference>
<sequence length="577" mass="66173">MTTSLPALLVLQKDPTSDYLTDKKETNSPDGSSLAEWEQPAPLGAPVDEGLEHFWQRVWRPKKDLDSIATQRSVFDEPNGLEAYRPPVSYENAHRFDSAARWTWREEQGIVRKIDVRIMIWASIMFFALDLDRGNVSQANTDNFLEDLHMTTDDFNLGNTLFRLSFLIAELPSQLISKRVGPDVWIPTQMVLWSTVAFSQFWLSGRTSFLVTRFLLGFLQGGFIPDVVLYLSYFYTKTELPIRLAFFWVSNYITDIVSAFLATGILRLRGVGGLSGWRYLFLIEGCLTLAVGLASWFLMPPGPTQTKAWFRPHGWFTEREEVIMVNRVLRDDPSKSDMHNRQGLTPRMIFQALRDWKMWPLYILGVVHMIPVGPPQVYLTLSLRNLGFTTTQSNLLSIPSSVIGLSMLLFTAYLSEIVNSRVVATIVLQIWALPLLVALYTFNETTSQWVYFAVVTLVTGFPYVHPIQVAWTSRNSYSVRTRTISASAYNMFVQAGAIIYANIYRTDDKASYKNGNRILIGICSMNIVLYILTYFFYRTINKRREAIWSAMSAKEQQKYVETTKDQGNQRLDFRFAY</sequence>
<dbReference type="PANTHER" id="PTHR43791">
    <property type="entry name" value="PERMEASE-RELATED"/>
    <property type="match status" value="1"/>
</dbReference>
<dbReference type="GO" id="GO:0022857">
    <property type="term" value="F:transmembrane transporter activity"/>
    <property type="evidence" value="ECO:0007669"/>
    <property type="project" value="InterPro"/>
</dbReference>
<dbReference type="InterPro" id="IPR036259">
    <property type="entry name" value="MFS_trans_sf"/>
</dbReference>
<keyword evidence="4 7" id="KW-1133">Transmembrane helix</keyword>
<evidence type="ECO:0000256" key="1">
    <source>
        <dbReference type="ARBA" id="ARBA00004141"/>
    </source>
</evidence>
<feature type="region of interest" description="Disordered" evidence="6">
    <location>
        <begin position="16"/>
        <end position="42"/>
    </location>
</feature>
<proteinExistence type="predicted"/>
<dbReference type="PROSITE" id="PS50850">
    <property type="entry name" value="MFS"/>
    <property type="match status" value="1"/>
</dbReference>
<organism evidence="9 10">
    <name type="scientific">Piloderma croceum (strain F 1598)</name>
    <dbReference type="NCBI Taxonomy" id="765440"/>
    <lineage>
        <taxon>Eukaryota</taxon>
        <taxon>Fungi</taxon>
        <taxon>Dikarya</taxon>
        <taxon>Basidiomycota</taxon>
        <taxon>Agaricomycotina</taxon>
        <taxon>Agaricomycetes</taxon>
        <taxon>Agaricomycetidae</taxon>
        <taxon>Atheliales</taxon>
        <taxon>Atheliaceae</taxon>
        <taxon>Piloderma</taxon>
    </lineage>
</organism>
<evidence type="ECO:0000313" key="10">
    <source>
        <dbReference type="Proteomes" id="UP000054166"/>
    </source>
</evidence>
<evidence type="ECO:0000256" key="7">
    <source>
        <dbReference type="SAM" id="Phobius"/>
    </source>
</evidence>
<dbReference type="EMBL" id="KN832976">
    <property type="protein sequence ID" value="KIM88691.1"/>
    <property type="molecule type" value="Genomic_DNA"/>
</dbReference>
<feature type="transmembrane region" description="Helical" evidence="7">
    <location>
        <begin position="356"/>
        <end position="374"/>
    </location>
</feature>
<evidence type="ECO:0000256" key="5">
    <source>
        <dbReference type="ARBA" id="ARBA00023136"/>
    </source>
</evidence>
<feature type="transmembrane region" description="Helical" evidence="7">
    <location>
        <begin position="483"/>
        <end position="503"/>
    </location>
</feature>
<evidence type="ECO:0000313" key="9">
    <source>
        <dbReference type="EMBL" id="KIM88691.1"/>
    </source>
</evidence>
<dbReference type="GO" id="GO:0016020">
    <property type="term" value="C:membrane"/>
    <property type="evidence" value="ECO:0007669"/>
    <property type="project" value="UniProtKB-SubCell"/>
</dbReference>
<gene>
    <name evidence="9" type="ORF">PILCRDRAFT_95376</name>
</gene>
<name>A0A0C3GDH9_PILCF</name>
<keyword evidence="3 7" id="KW-0812">Transmembrane</keyword>
<accession>A0A0C3GDH9</accession>
<evidence type="ECO:0000256" key="2">
    <source>
        <dbReference type="ARBA" id="ARBA00022448"/>
    </source>
</evidence>
<evidence type="ECO:0000256" key="4">
    <source>
        <dbReference type="ARBA" id="ARBA00022989"/>
    </source>
</evidence>
<dbReference type="InterPro" id="IPR020846">
    <property type="entry name" value="MFS_dom"/>
</dbReference>
<dbReference type="Pfam" id="PF07690">
    <property type="entry name" value="MFS_1"/>
    <property type="match status" value="1"/>
</dbReference>
<reference evidence="9 10" key="1">
    <citation type="submission" date="2014-04" db="EMBL/GenBank/DDBJ databases">
        <authorList>
            <consortium name="DOE Joint Genome Institute"/>
            <person name="Kuo A."/>
            <person name="Tarkka M."/>
            <person name="Buscot F."/>
            <person name="Kohler A."/>
            <person name="Nagy L.G."/>
            <person name="Floudas D."/>
            <person name="Copeland A."/>
            <person name="Barry K.W."/>
            <person name="Cichocki N."/>
            <person name="Veneault-Fourrey C."/>
            <person name="LaButti K."/>
            <person name="Lindquist E.A."/>
            <person name="Lipzen A."/>
            <person name="Lundell T."/>
            <person name="Morin E."/>
            <person name="Murat C."/>
            <person name="Sun H."/>
            <person name="Tunlid A."/>
            <person name="Henrissat B."/>
            <person name="Grigoriev I.V."/>
            <person name="Hibbett D.S."/>
            <person name="Martin F."/>
            <person name="Nordberg H.P."/>
            <person name="Cantor M.N."/>
            <person name="Hua S.X."/>
        </authorList>
    </citation>
    <scope>NUCLEOTIDE SEQUENCE [LARGE SCALE GENOMIC DNA]</scope>
    <source>
        <strain evidence="9 10">F 1598</strain>
    </source>
</reference>
<keyword evidence="5 7" id="KW-0472">Membrane</keyword>
<feature type="transmembrane region" description="Helical" evidence="7">
    <location>
        <begin position="518"/>
        <end position="537"/>
    </location>
</feature>
<feature type="domain" description="Major facilitator superfamily (MFS) profile" evidence="8">
    <location>
        <begin position="118"/>
        <end position="541"/>
    </location>
</feature>
<dbReference type="HOGENOM" id="CLU_001265_2_1_1"/>
<dbReference type="FunFam" id="1.20.1250.20:FF:000106">
    <property type="entry name" value="MFS transporter, putative"/>
    <property type="match status" value="1"/>
</dbReference>